<comment type="subcellular location">
    <subcellularLocation>
        <location evidence="1">Nucleus</location>
    </subcellularLocation>
</comment>
<keyword evidence="7 9" id="KW-0862">Zinc</keyword>
<evidence type="ECO:0000313" key="13">
    <source>
        <dbReference type="Proteomes" id="UP000299102"/>
    </source>
</evidence>
<feature type="compositionally biased region" description="Basic and acidic residues" evidence="10">
    <location>
        <begin position="86"/>
        <end position="115"/>
    </location>
</feature>
<evidence type="ECO:0000256" key="9">
    <source>
        <dbReference type="PROSITE-ProRule" id="PRU00723"/>
    </source>
</evidence>
<dbReference type="AlphaFoldDB" id="A0A4C1Y3F4"/>
<reference evidence="12 13" key="1">
    <citation type="journal article" date="2019" name="Commun. Biol.">
        <title>The bagworm genome reveals a unique fibroin gene that provides high tensile strength.</title>
        <authorList>
            <person name="Kono N."/>
            <person name="Nakamura H."/>
            <person name="Ohtoshi R."/>
            <person name="Tomita M."/>
            <person name="Numata K."/>
            <person name="Arakawa K."/>
        </authorList>
    </citation>
    <scope>NUCLEOTIDE SEQUENCE [LARGE SCALE GENOMIC DNA]</scope>
</reference>
<dbReference type="InterPro" id="IPR000571">
    <property type="entry name" value="Znf_CCCH"/>
</dbReference>
<evidence type="ECO:0000256" key="8">
    <source>
        <dbReference type="ARBA" id="ARBA00023242"/>
    </source>
</evidence>
<dbReference type="Gene3D" id="4.10.1000.30">
    <property type="match status" value="1"/>
</dbReference>
<dbReference type="GO" id="GO:0008270">
    <property type="term" value="F:zinc ion binding"/>
    <property type="evidence" value="ECO:0007669"/>
    <property type="project" value="UniProtKB-KW"/>
</dbReference>
<evidence type="ECO:0000256" key="4">
    <source>
        <dbReference type="ARBA" id="ARBA00022723"/>
    </source>
</evidence>
<dbReference type="GO" id="GO:0043488">
    <property type="term" value="P:regulation of mRNA stability"/>
    <property type="evidence" value="ECO:0007669"/>
    <property type="project" value="InterPro"/>
</dbReference>
<feature type="compositionally biased region" description="Basic and acidic residues" evidence="10">
    <location>
        <begin position="228"/>
        <end position="238"/>
    </location>
</feature>
<evidence type="ECO:0000256" key="10">
    <source>
        <dbReference type="SAM" id="MobiDB-lite"/>
    </source>
</evidence>
<gene>
    <name evidence="12" type="primary">Zc3h14</name>
    <name evidence="12" type="ORF">EVAR_52013_1</name>
</gene>
<dbReference type="GO" id="GO:0005634">
    <property type="term" value="C:nucleus"/>
    <property type="evidence" value="ECO:0007669"/>
    <property type="project" value="UniProtKB-SubCell"/>
</dbReference>
<dbReference type="STRING" id="151549.A0A4C1Y3F4"/>
<dbReference type="InterPro" id="IPR040366">
    <property type="entry name" value="Nab2/ZC3H14"/>
</dbReference>
<dbReference type="OrthoDB" id="5589010at2759"/>
<dbReference type="Gene3D" id="4.10.1000.40">
    <property type="match status" value="1"/>
</dbReference>
<evidence type="ECO:0000313" key="12">
    <source>
        <dbReference type="EMBL" id="GBP69079.1"/>
    </source>
</evidence>
<evidence type="ECO:0000256" key="2">
    <source>
        <dbReference type="ARBA" id="ARBA00008423"/>
    </source>
</evidence>
<proteinExistence type="inferred from homology"/>
<feature type="zinc finger region" description="C3H1-type" evidence="9">
    <location>
        <begin position="785"/>
        <end position="810"/>
    </location>
</feature>
<feature type="region of interest" description="Disordered" evidence="10">
    <location>
        <begin position="219"/>
        <end position="254"/>
    </location>
</feature>
<keyword evidence="5" id="KW-0677">Repeat</keyword>
<comment type="similarity">
    <text evidence="2">Belongs to the ZC3H14 family.</text>
</comment>
<evidence type="ECO:0000256" key="5">
    <source>
        <dbReference type="ARBA" id="ARBA00022737"/>
    </source>
</evidence>
<dbReference type="GO" id="GO:0005737">
    <property type="term" value="C:cytoplasm"/>
    <property type="evidence" value="ECO:0007669"/>
    <property type="project" value="TreeGrafter"/>
</dbReference>
<keyword evidence="8" id="KW-0539">Nucleus</keyword>
<keyword evidence="13" id="KW-1185">Reference proteome</keyword>
<feature type="region of interest" description="Disordered" evidence="10">
    <location>
        <begin position="316"/>
        <end position="420"/>
    </location>
</feature>
<dbReference type="EMBL" id="BGZK01001029">
    <property type="protein sequence ID" value="GBP69079.1"/>
    <property type="molecule type" value="Genomic_DNA"/>
</dbReference>
<keyword evidence="6 9" id="KW-0863">Zinc-finger</keyword>
<organism evidence="12 13">
    <name type="scientific">Eumeta variegata</name>
    <name type="common">Bagworm moth</name>
    <name type="synonym">Eumeta japonica</name>
    <dbReference type="NCBI Taxonomy" id="151549"/>
    <lineage>
        <taxon>Eukaryota</taxon>
        <taxon>Metazoa</taxon>
        <taxon>Ecdysozoa</taxon>
        <taxon>Arthropoda</taxon>
        <taxon>Hexapoda</taxon>
        <taxon>Insecta</taxon>
        <taxon>Pterygota</taxon>
        <taxon>Neoptera</taxon>
        <taxon>Endopterygota</taxon>
        <taxon>Lepidoptera</taxon>
        <taxon>Glossata</taxon>
        <taxon>Ditrysia</taxon>
        <taxon>Tineoidea</taxon>
        <taxon>Psychidae</taxon>
        <taxon>Oiketicinae</taxon>
        <taxon>Eumeta</taxon>
    </lineage>
</organism>
<feature type="region of interest" description="Disordered" evidence="10">
    <location>
        <begin position="83"/>
        <end position="155"/>
    </location>
</feature>
<keyword evidence="4 9" id="KW-0479">Metal-binding</keyword>
<comment type="caution">
    <text evidence="12">The sequence shown here is derived from an EMBL/GenBank/DDBJ whole genome shotgun (WGS) entry which is preliminary data.</text>
</comment>
<feature type="compositionally biased region" description="Polar residues" evidence="10">
    <location>
        <begin position="706"/>
        <end position="724"/>
    </location>
</feature>
<accession>A0A4C1Y3F4</accession>
<evidence type="ECO:0000256" key="6">
    <source>
        <dbReference type="ARBA" id="ARBA00022771"/>
    </source>
</evidence>
<evidence type="ECO:0000256" key="7">
    <source>
        <dbReference type="ARBA" id="ARBA00022833"/>
    </source>
</evidence>
<evidence type="ECO:0000256" key="3">
    <source>
        <dbReference type="ARBA" id="ARBA00015071"/>
    </source>
</evidence>
<feature type="compositionally biased region" description="Basic and acidic residues" evidence="10">
    <location>
        <begin position="364"/>
        <end position="384"/>
    </location>
</feature>
<dbReference type="Gene3D" id="1.20.1390.10">
    <property type="entry name" value="PWI domain"/>
    <property type="match status" value="1"/>
</dbReference>
<name>A0A4C1Y3F4_EUMVA</name>
<dbReference type="PROSITE" id="PS50103">
    <property type="entry name" value="ZF_C3H1"/>
    <property type="match status" value="1"/>
</dbReference>
<feature type="domain" description="C3H1-type" evidence="11">
    <location>
        <begin position="785"/>
        <end position="810"/>
    </location>
</feature>
<dbReference type="Pfam" id="PF14608">
    <property type="entry name" value="zf-CCCH_2"/>
    <property type="match status" value="4"/>
</dbReference>
<protein>
    <recommendedName>
        <fullName evidence="3">Zinc finger CCCH domain-containing protein 14</fullName>
    </recommendedName>
</protein>
<dbReference type="GO" id="GO:0008143">
    <property type="term" value="F:poly(A) binding"/>
    <property type="evidence" value="ECO:0007669"/>
    <property type="project" value="InterPro"/>
</dbReference>
<feature type="compositionally biased region" description="Basic residues" evidence="10">
    <location>
        <begin position="116"/>
        <end position="144"/>
    </location>
</feature>
<feature type="compositionally biased region" description="Basic and acidic residues" evidence="10">
    <location>
        <begin position="750"/>
        <end position="762"/>
    </location>
</feature>
<evidence type="ECO:0000259" key="11">
    <source>
        <dbReference type="PROSITE" id="PS50103"/>
    </source>
</evidence>
<dbReference type="Proteomes" id="UP000299102">
    <property type="component" value="Unassembled WGS sequence"/>
</dbReference>
<feature type="compositionally biased region" description="Basic and acidic residues" evidence="10">
    <location>
        <begin position="670"/>
        <end position="684"/>
    </location>
</feature>
<evidence type="ECO:0000256" key="1">
    <source>
        <dbReference type="ARBA" id="ARBA00004123"/>
    </source>
</evidence>
<dbReference type="PANTHER" id="PTHR14738:SF29">
    <property type="entry name" value="ZINC FINGER CCCH DOMAIN-CONTAINING PROTEIN 14"/>
    <property type="match status" value="1"/>
</dbReference>
<feature type="region of interest" description="Disordered" evidence="10">
    <location>
        <begin position="668"/>
        <end position="770"/>
    </location>
</feature>
<dbReference type="PANTHER" id="PTHR14738">
    <property type="entry name" value="ZINC FINGER CCCH DOMAIN-CONTAINING PROTEIN 14"/>
    <property type="match status" value="1"/>
</dbReference>
<sequence>MDVGSEIGHKMRSAIKAKLTELPGCYVDDELPDYVMVMVANKRTRAQMEDDLQLFLGDNTQLFVNWLHQVLKKLEEVTVTTPLSQIEKHDKAKSKSEVKEAKSKDKKDKTKDKKLNTSKKSKKKDKDKKKKKEEKKAHKAKKKSKEHERIRPNVPPLLMNMEKESEPSITDVFAGQILKNHGITVDSYTDVGDKEIKPDLPTKKTHFPIIDPATISSGSVVTTYDSQPSDKCKDKSLETNKCTKPTHQFPPREEQIKEITKIEARIQDLRQKLAEKKETMSDDEDFLNIRTEAEELMNDFAEDVYQEIKLIKPPVSAVTTTPPLQPDLIDPKDIPKSISKLPAVPTPLDQDTLPQIELQLPKRPLRDRLGEKEVKKPTEISKESTKRRHSPESLTPEKEPQPKSSVKSRLGDLPTPQEKQFISDTLVDKLSETSSKKLTSKVSVLETRDNRPAPASVVRVRPRPRPGSAAAPASALLLRAVADAHKSLLNIPPKVTPEEPMVKRALVMPMRRTIDPQKIVIQVPTDRIPSAPPSQEQSDCEIDFDTESLADLEVELDNKSNKTNSDRTKKETEYIPAPITRTLVNKTVHYVPSKRSNSISSEDPNVPSIEVETINIHNTTIGKEKGPQFVVTLDGLDPNVFLAKKLKTEGLIDDDELLNNKNILKKKQTERKETKDTPDADNCKLQDQPEETKKDVKEKKRLSGTIEDNNTQIIITAENETTPLKSEKRKSTTETPDSTKKRKASPIVFDVDKKDRERKESVSSDSNVTITATGNSKYDSLPSLPDKRPVCRAFPACTWGAACAFSHPPCKFAAACTRRGCMYAHPTTVAGKGPVVASHVVPAANYKTISNVNLPNMCKYYPQCANPACHYFHPKPCRYGKACLNKLECNFYHHDVPVKWKNTFKS</sequence>